<dbReference type="OrthoDB" id="2924818at2759"/>
<evidence type="ECO:0000256" key="4">
    <source>
        <dbReference type="PIRSR" id="PIRSR617939-2"/>
    </source>
</evidence>
<reference evidence="6 7" key="1">
    <citation type="submission" date="2013-11" db="EMBL/GenBank/DDBJ databases">
        <title>Opisthorchis viverrini - life in the bile duct.</title>
        <authorList>
            <person name="Young N.D."/>
            <person name="Nagarajan N."/>
            <person name="Lin S.J."/>
            <person name="Korhonen P.K."/>
            <person name="Jex A.R."/>
            <person name="Hall R.S."/>
            <person name="Safavi-Hemami H."/>
            <person name="Kaewkong W."/>
            <person name="Bertrand D."/>
            <person name="Gao S."/>
            <person name="Seet Q."/>
            <person name="Wongkham S."/>
            <person name="Teh B.T."/>
            <person name="Wongkham C."/>
            <person name="Intapan P.M."/>
            <person name="Maleewong W."/>
            <person name="Yang X."/>
            <person name="Hu M."/>
            <person name="Wang Z."/>
            <person name="Hofmann A."/>
            <person name="Sternberg P.W."/>
            <person name="Tan P."/>
            <person name="Wang J."/>
            <person name="Gasser R.B."/>
        </authorList>
    </citation>
    <scope>NUCLEOTIDE SEQUENCE [LARGE SCALE GENOMIC DNA]</scope>
</reference>
<evidence type="ECO:0000256" key="2">
    <source>
        <dbReference type="ARBA" id="ARBA00023239"/>
    </source>
</evidence>
<dbReference type="PANTHER" id="PTHR12935:SF0">
    <property type="entry name" value="GAMMA-GLUTAMYLCYCLOTRANSFERASE"/>
    <property type="match status" value="1"/>
</dbReference>
<dbReference type="EMBL" id="KL596711">
    <property type="protein sequence ID" value="KER27912.1"/>
    <property type="molecule type" value="Genomic_DNA"/>
</dbReference>
<feature type="binding site" evidence="4">
    <location>
        <begin position="122"/>
        <end position="127"/>
    </location>
    <ligand>
        <name>substrate</name>
    </ligand>
</feature>
<proteinExistence type="predicted"/>
<evidence type="ECO:0000256" key="5">
    <source>
        <dbReference type="SAM" id="MobiDB-lite"/>
    </source>
</evidence>
<evidence type="ECO:0000256" key="3">
    <source>
        <dbReference type="PIRSR" id="PIRSR617939-1"/>
    </source>
</evidence>
<dbReference type="GO" id="GO:0003839">
    <property type="term" value="F:gamma-glutamylcyclotransferase activity"/>
    <property type="evidence" value="ECO:0007669"/>
    <property type="project" value="UniProtKB-EC"/>
</dbReference>
<organism evidence="6 7">
    <name type="scientific">Opisthorchis viverrini</name>
    <name type="common">Southeast Asian liver fluke</name>
    <dbReference type="NCBI Taxonomy" id="6198"/>
    <lineage>
        <taxon>Eukaryota</taxon>
        <taxon>Metazoa</taxon>
        <taxon>Spiralia</taxon>
        <taxon>Lophotrochozoa</taxon>
        <taxon>Platyhelminthes</taxon>
        <taxon>Trematoda</taxon>
        <taxon>Digenea</taxon>
        <taxon>Opisthorchiida</taxon>
        <taxon>Opisthorchiata</taxon>
        <taxon>Opisthorchiidae</taxon>
        <taxon>Opisthorchis</taxon>
    </lineage>
</organism>
<keyword evidence="2" id="KW-0456">Lyase</keyword>
<dbReference type="InterPro" id="IPR017939">
    <property type="entry name" value="G-Glutamylcylcotransferase"/>
</dbReference>
<dbReference type="Pfam" id="PF13772">
    <property type="entry name" value="AIG2_2"/>
    <property type="match status" value="1"/>
</dbReference>
<dbReference type="Gene3D" id="3.10.490.10">
    <property type="entry name" value="Gamma-glutamyl cyclotransferase-like"/>
    <property type="match status" value="1"/>
</dbReference>
<protein>
    <recommendedName>
        <fullName evidence="1">gamma-glutamylcyclotransferase</fullName>
        <ecNumber evidence="1">4.3.2.9</ecNumber>
    </recommendedName>
</protein>
<sequence length="394" mass="43853">MSTDAQTSQPTAVPEERSLQPCRQTGDIWDHQQELSARNPDRKAVVFGAKCQVIFILKEQVTTPVLTLSLKCQVAVLVRHPTTGQPALRDPLNFTLTIHNSLSPEPFLGEFWRLSVVLMFYYFAFGSNLLKQRIQLKNPSAEFIGVGRLVDYALTFCGVSHTWGGSPATIVRKESHCVYGAIWRLADSDLPSLDAQESVPVLYTPLFVSVCLEADGELKHLTCRSYATVSHQVGRPSPHYLDIILRGAIQCNLPGTYIEQLRNIEHTAVFDNCTLYTEVLSLLDPRDRGSFQVKELMEYVTPTLLARRILISITCPYMRLHSNRSPLSPSRCLAAMPAKVTTAGTLPGCPSLGRSSRNAGVGFEPRSFRPVSWRLNHRAVLSPCHSPAHFIRIG</sequence>
<feature type="binding site" evidence="4">
    <location>
        <position position="240"/>
    </location>
    <ligand>
        <name>substrate</name>
    </ligand>
</feature>
<evidence type="ECO:0000256" key="1">
    <source>
        <dbReference type="ARBA" id="ARBA00012346"/>
    </source>
</evidence>
<dbReference type="GeneID" id="20319300"/>
<name>A0A074ZQ12_OPIVI</name>
<dbReference type="STRING" id="6198.A0A074ZQ12"/>
<dbReference type="CTD" id="20319300"/>
<feature type="region of interest" description="Disordered" evidence="5">
    <location>
        <begin position="1"/>
        <end position="20"/>
    </location>
</feature>
<dbReference type="EC" id="4.3.2.9" evidence="1"/>
<evidence type="ECO:0000313" key="6">
    <source>
        <dbReference type="EMBL" id="KER27912.1"/>
    </source>
</evidence>
<accession>A0A074ZQ12</accession>
<dbReference type="AlphaFoldDB" id="A0A074ZQ12"/>
<dbReference type="KEGG" id="ovi:T265_05118"/>
<dbReference type="SUPFAM" id="SSF110857">
    <property type="entry name" value="Gamma-glutamyl cyclotransferase-like"/>
    <property type="match status" value="1"/>
</dbReference>
<dbReference type="Proteomes" id="UP000054324">
    <property type="component" value="Unassembled WGS sequence"/>
</dbReference>
<dbReference type="InterPro" id="IPR013024">
    <property type="entry name" value="GGCT-like"/>
</dbReference>
<gene>
    <name evidence="6" type="ORF">T265_05118</name>
</gene>
<keyword evidence="7" id="KW-1185">Reference proteome</keyword>
<evidence type="ECO:0000313" key="7">
    <source>
        <dbReference type="Proteomes" id="UP000054324"/>
    </source>
</evidence>
<feature type="active site" description="Proton acceptor" evidence="3">
    <location>
        <position position="197"/>
    </location>
</feature>
<dbReference type="PANTHER" id="PTHR12935">
    <property type="entry name" value="GAMMA-GLUTAMYLCYCLOTRANSFERASE"/>
    <property type="match status" value="1"/>
</dbReference>
<dbReference type="InterPro" id="IPR036568">
    <property type="entry name" value="GGCT-like_sf"/>
</dbReference>
<feature type="compositionally biased region" description="Polar residues" evidence="5">
    <location>
        <begin position="1"/>
        <end position="11"/>
    </location>
</feature>
<dbReference type="CDD" id="cd06661">
    <property type="entry name" value="GGCT_like"/>
    <property type="match status" value="1"/>
</dbReference>
<dbReference type="RefSeq" id="XP_009168306.1">
    <property type="nucleotide sequence ID" value="XM_009170042.1"/>
</dbReference>